<evidence type="ECO:0000313" key="1">
    <source>
        <dbReference type="EMBL" id="CAH9070540.1"/>
    </source>
</evidence>
<gene>
    <name evidence="1" type="ORF">CEPIT_LOCUS3502</name>
</gene>
<protein>
    <recommendedName>
        <fullName evidence="3">Multipolar spindle 1</fullName>
    </recommendedName>
</protein>
<comment type="caution">
    <text evidence="1">The sequence shown here is derived from an EMBL/GenBank/DDBJ whole genome shotgun (WGS) entry which is preliminary data.</text>
</comment>
<dbReference type="Proteomes" id="UP001152523">
    <property type="component" value="Unassembled WGS sequence"/>
</dbReference>
<dbReference type="GO" id="GO:0000212">
    <property type="term" value="P:meiotic spindle organization"/>
    <property type="evidence" value="ECO:0007669"/>
    <property type="project" value="InterPro"/>
</dbReference>
<sequence>METGNKPTNGSNNESLKMAVAMALIRLKLSHANHPQPPQSSSSSAPLSDVLKWKRKAKERKLEIARLREELRISEDGMQQDIFPHGALCKCYFFDNLGQLNPIRTGDDNDQRFSDVLHRSFLRQVRTNERKRRLPEASKAREYVSEYSNDGEIEKLRASVDFLVETCHALSQARLDECKFKNWSHQAVDFILDAVKTTSAMGVNFPVEDVVSSLITRLMKIMCSATKGDEDQAGTDVRFYVQHLMRKLGSDSSIGQCILLSASQRISLVAEGLLFMDPFHNAFPDMHHSMYLLIQLIEFLVSDYLLTWSASEDFDTRLFEEWVVSVLRARKPLELLECRIGLYVLYMDRVIGLIAKQSLASLVLLLLCRFFGFALAGFEKESWALVDCCAAGC</sequence>
<evidence type="ECO:0000313" key="2">
    <source>
        <dbReference type="Proteomes" id="UP001152523"/>
    </source>
</evidence>
<dbReference type="PANTHER" id="PTHR35768:SF1">
    <property type="entry name" value="PROTEIN MULTIPOLAR SPINDLE 1"/>
    <property type="match status" value="1"/>
</dbReference>
<dbReference type="GO" id="GO:0007059">
    <property type="term" value="P:chromosome segregation"/>
    <property type="evidence" value="ECO:0007669"/>
    <property type="project" value="TreeGrafter"/>
</dbReference>
<proteinExistence type="predicted"/>
<dbReference type="GO" id="GO:0042138">
    <property type="term" value="P:meiotic DNA double-strand break formation"/>
    <property type="evidence" value="ECO:0007669"/>
    <property type="project" value="InterPro"/>
</dbReference>
<reference evidence="1" key="1">
    <citation type="submission" date="2022-07" db="EMBL/GenBank/DDBJ databases">
        <authorList>
            <person name="Macas J."/>
            <person name="Novak P."/>
            <person name="Neumann P."/>
        </authorList>
    </citation>
    <scope>NUCLEOTIDE SEQUENCE</scope>
</reference>
<dbReference type="AlphaFoldDB" id="A0AAV0CDE5"/>
<keyword evidence="2" id="KW-1185">Reference proteome</keyword>
<dbReference type="PANTHER" id="PTHR35768">
    <property type="entry name" value="PROTEIN MULTIPOLAR SPINDLE 1"/>
    <property type="match status" value="1"/>
</dbReference>
<dbReference type="EMBL" id="CAMAPF010000018">
    <property type="protein sequence ID" value="CAH9070540.1"/>
    <property type="molecule type" value="Genomic_DNA"/>
</dbReference>
<organism evidence="1 2">
    <name type="scientific">Cuscuta epithymum</name>
    <dbReference type="NCBI Taxonomy" id="186058"/>
    <lineage>
        <taxon>Eukaryota</taxon>
        <taxon>Viridiplantae</taxon>
        <taxon>Streptophyta</taxon>
        <taxon>Embryophyta</taxon>
        <taxon>Tracheophyta</taxon>
        <taxon>Spermatophyta</taxon>
        <taxon>Magnoliopsida</taxon>
        <taxon>eudicotyledons</taxon>
        <taxon>Gunneridae</taxon>
        <taxon>Pentapetalae</taxon>
        <taxon>asterids</taxon>
        <taxon>lamiids</taxon>
        <taxon>Solanales</taxon>
        <taxon>Convolvulaceae</taxon>
        <taxon>Cuscuteae</taxon>
        <taxon>Cuscuta</taxon>
        <taxon>Cuscuta subgen. Cuscuta</taxon>
    </lineage>
</organism>
<evidence type="ECO:0008006" key="3">
    <source>
        <dbReference type="Google" id="ProtNLM"/>
    </source>
</evidence>
<name>A0AAV0CDE5_9ASTE</name>
<dbReference type="InterPro" id="IPR037500">
    <property type="entry name" value="Msp1"/>
</dbReference>
<dbReference type="GO" id="GO:0007140">
    <property type="term" value="P:male meiotic nuclear division"/>
    <property type="evidence" value="ECO:0007669"/>
    <property type="project" value="TreeGrafter"/>
</dbReference>
<accession>A0AAV0CDE5</accession>